<sequence>MSTSRQHRERLVSCWCYTRCTIGVGPAKHIRARTRALHLRADQDHADEARAEGFEPSRRLLDAIGRNLEAIQDEDADAGVAGEDEDDADEPEDDLDSDEDSGSSIAGSNQVHIKSPSPAQDPEHLLSPRSQPDDQFDGFDVMDDWAPIMNASPASSGRASGSAQRMDLSVGSDGKDDSEEDEVEDLLDFEDAEEDIEEAMVDADGWEEADDSEEGLGLFDSGGESDDDSDGSGEDGSEDGDGSDSERAPSDNEEDQQQDDADEQDPPDFGTQSRHAQQLFDELVGNYRPGPPPQRPPDPRTAAERVVGRLTASEAATLRHVRACIRTKATDEQYRTFARNIELANPAIKILGKDKANKLVKKTFGTVQQSGTGEDVGQQDTTAEESPANSSRRFPSSLGFEQGSLLDRVTATFITFPSSHLKHGALKIRSSTTGRPARRIASSLQMGSSTILGTTPSYSAPTVHRWWRNGSPAAG</sequence>
<dbReference type="EMBL" id="LWDG02000304">
    <property type="protein sequence ID" value="KAE8266699.1"/>
    <property type="molecule type" value="Genomic_DNA"/>
</dbReference>
<comment type="caution">
    <text evidence="2">The sequence shown here is derived from an EMBL/GenBank/DDBJ whole genome shotgun (WGS) entry which is preliminary data.</text>
</comment>
<dbReference type="AlphaFoldDB" id="A0A8X7T346"/>
<reference evidence="2" key="1">
    <citation type="submission" date="2016-04" db="EMBL/GenBank/DDBJ databases">
        <authorList>
            <person name="Nguyen H.D."/>
            <person name="Samba Siva P."/>
            <person name="Cullis J."/>
            <person name="Levesque C.A."/>
            <person name="Hambleton S."/>
        </authorList>
    </citation>
    <scope>NUCLEOTIDE SEQUENCE</scope>
    <source>
        <strain evidence="2">DAOMC 236422</strain>
    </source>
</reference>
<feature type="compositionally biased region" description="Acidic residues" evidence="1">
    <location>
        <begin position="134"/>
        <end position="143"/>
    </location>
</feature>
<feature type="compositionally biased region" description="Acidic residues" evidence="1">
    <location>
        <begin position="71"/>
        <end position="101"/>
    </location>
</feature>
<feature type="region of interest" description="Disordered" evidence="1">
    <location>
        <begin position="369"/>
        <end position="396"/>
    </location>
</feature>
<feature type="region of interest" description="Disordered" evidence="1">
    <location>
        <begin position="68"/>
        <end position="303"/>
    </location>
</feature>
<reference evidence="2" key="2">
    <citation type="journal article" date="2019" name="IMA Fungus">
        <title>Genome sequencing and comparison of five Tilletia species to identify candidate genes for the detection of regulated species infecting wheat.</title>
        <authorList>
            <person name="Nguyen H.D.T."/>
            <person name="Sultana T."/>
            <person name="Kesanakurti P."/>
            <person name="Hambleton S."/>
        </authorList>
    </citation>
    <scope>NUCLEOTIDE SEQUENCE</scope>
    <source>
        <strain evidence="2">DAOMC 236422</strain>
    </source>
</reference>
<name>A0A8X7T346_9BASI</name>
<proteinExistence type="predicted"/>
<evidence type="ECO:0000313" key="3">
    <source>
        <dbReference type="Proteomes" id="UP000078113"/>
    </source>
</evidence>
<feature type="compositionally biased region" description="Low complexity" evidence="1">
    <location>
        <begin position="151"/>
        <end position="163"/>
    </location>
</feature>
<organism evidence="2 3">
    <name type="scientific">Tilletia walkeri</name>
    <dbReference type="NCBI Taxonomy" id="117179"/>
    <lineage>
        <taxon>Eukaryota</taxon>
        <taxon>Fungi</taxon>
        <taxon>Dikarya</taxon>
        <taxon>Basidiomycota</taxon>
        <taxon>Ustilaginomycotina</taxon>
        <taxon>Exobasidiomycetes</taxon>
        <taxon>Tilletiales</taxon>
        <taxon>Tilletiaceae</taxon>
        <taxon>Tilletia</taxon>
    </lineage>
</organism>
<feature type="compositionally biased region" description="Acidic residues" evidence="1">
    <location>
        <begin position="251"/>
        <end position="266"/>
    </location>
</feature>
<protein>
    <submittedName>
        <fullName evidence="2">Uncharacterized protein</fullName>
    </submittedName>
</protein>
<feature type="compositionally biased region" description="Acidic residues" evidence="1">
    <location>
        <begin position="176"/>
        <end position="214"/>
    </location>
</feature>
<evidence type="ECO:0000256" key="1">
    <source>
        <dbReference type="SAM" id="MobiDB-lite"/>
    </source>
</evidence>
<evidence type="ECO:0000313" key="2">
    <source>
        <dbReference type="EMBL" id="KAE8266699.1"/>
    </source>
</evidence>
<gene>
    <name evidence="2" type="ORF">A4X09_0g5647</name>
</gene>
<dbReference type="Proteomes" id="UP000078113">
    <property type="component" value="Unassembled WGS sequence"/>
</dbReference>
<accession>A0A8X7T346</accession>
<keyword evidence="3" id="KW-1185">Reference proteome</keyword>
<feature type="compositionally biased region" description="Acidic residues" evidence="1">
    <location>
        <begin position="223"/>
        <end position="243"/>
    </location>
</feature>